<name>A0A1C0TQN4_9GAMM</name>
<dbReference type="AlphaFoldDB" id="A0A1C0TQN4"/>
<dbReference type="EMBL" id="MAUJ01000003">
    <property type="protein sequence ID" value="OCQ21266.1"/>
    <property type="molecule type" value="Genomic_DNA"/>
</dbReference>
<comment type="caution">
    <text evidence="1">The sequence shown here is derived from an EMBL/GenBank/DDBJ whole genome shotgun (WGS) entry which is preliminary data.</text>
</comment>
<proteinExistence type="predicted"/>
<evidence type="ECO:0000313" key="2">
    <source>
        <dbReference type="Proteomes" id="UP000093366"/>
    </source>
</evidence>
<reference evidence="2" key="1">
    <citation type="submission" date="2016-07" db="EMBL/GenBank/DDBJ databases">
        <authorList>
            <person name="Florea S."/>
            <person name="Webb J.S."/>
            <person name="Jaromczyk J."/>
            <person name="Schardl C.L."/>
        </authorList>
    </citation>
    <scope>NUCLEOTIDE SEQUENCE [LARGE SCALE GENOMIC DNA]</scope>
    <source>
        <strain evidence="2">IPB1</strain>
    </source>
</reference>
<organism evidence="1 2">
    <name type="scientific">Pseudoalteromonas luteoviolacea</name>
    <dbReference type="NCBI Taxonomy" id="43657"/>
    <lineage>
        <taxon>Bacteria</taxon>
        <taxon>Pseudomonadati</taxon>
        <taxon>Pseudomonadota</taxon>
        <taxon>Gammaproteobacteria</taxon>
        <taxon>Alteromonadales</taxon>
        <taxon>Pseudoalteromonadaceae</taxon>
        <taxon>Pseudoalteromonas</taxon>
    </lineage>
</organism>
<evidence type="ECO:0000313" key="1">
    <source>
        <dbReference type="EMBL" id="OCQ21266.1"/>
    </source>
</evidence>
<sequence length="135" mass="15655">MINLLLFVLVQGIHLHKPVFNGLLEWLPAEARYKYVNFILEGDKFQHLKVVTLERLLVKKYGVDVQVLIALCDRTSNTLGEPLPQLAVRVIYQNYHDHLDDLLDFYKSDKLSDQAIKSQIKRIEKHCLVTPCKSI</sequence>
<gene>
    <name evidence="1" type="ORF">A7985_11610</name>
</gene>
<dbReference type="Proteomes" id="UP000093366">
    <property type="component" value="Unassembled WGS sequence"/>
</dbReference>
<protein>
    <submittedName>
        <fullName evidence="1">Uncharacterized protein</fullName>
    </submittedName>
</protein>
<accession>A0A1C0TQN4</accession>